<dbReference type="Gene3D" id="1.10.8.960">
    <property type="match status" value="2"/>
</dbReference>
<name>A0A9W8L361_9FUNG</name>
<protein>
    <recommendedName>
        <fullName evidence="3">glutamate--cysteine ligase</fullName>
        <ecNumber evidence="3">6.3.2.2</ecNumber>
    </recommendedName>
    <alternativeName>
        <fullName evidence="9">Gamma-ECS</fullName>
    </alternativeName>
    <alternativeName>
        <fullName evidence="8">Gamma-glutamylcysteine synthetase</fullName>
    </alternativeName>
</protein>
<dbReference type="EC" id="6.3.2.2" evidence="3"/>
<evidence type="ECO:0000256" key="8">
    <source>
        <dbReference type="ARBA" id="ARBA00030585"/>
    </source>
</evidence>
<dbReference type="EMBL" id="JANBTX010000125">
    <property type="protein sequence ID" value="KAJ2686026.1"/>
    <property type="molecule type" value="Genomic_DNA"/>
</dbReference>
<dbReference type="GO" id="GO:0017109">
    <property type="term" value="C:glutamate-cysteine ligase complex"/>
    <property type="evidence" value="ECO:0007669"/>
    <property type="project" value="TreeGrafter"/>
</dbReference>
<comment type="caution">
    <text evidence="11">The sequence shown here is derived from an EMBL/GenBank/DDBJ whole genome shotgun (WGS) entry which is preliminary data.</text>
</comment>
<evidence type="ECO:0000256" key="10">
    <source>
        <dbReference type="SAM" id="MobiDB-lite"/>
    </source>
</evidence>
<keyword evidence="6" id="KW-0547">Nucleotide-binding</keyword>
<evidence type="ECO:0000256" key="4">
    <source>
        <dbReference type="ARBA" id="ARBA00022598"/>
    </source>
</evidence>
<dbReference type="PANTHER" id="PTHR11164:SF0">
    <property type="entry name" value="GLUTAMATE--CYSTEINE LIGASE CATALYTIC SUBUNIT"/>
    <property type="match status" value="1"/>
</dbReference>
<keyword evidence="7" id="KW-0067">ATP-binding</keyword>
<evidence type="ECO:0000256" key="7">
    <source>
        <dbReference type="ARBA" id="ARBA00022840"/>
    </source>
</evidence>
<dbReference type="OrthoDB" id="7939818at2759"/>
<evidence type="ECO:0000256" key="2">
    <source>
        <dbReference type="ARBA" id="ARBA00008100"/>
    </source>
</evidence>
<feature type="compositionally biased region" description="Polar residues" evidence="10">
    <location>
        <begin position="919"/>
        <end position="940"/>
    </location>
</feature>
<dbReference type="InterPro" id="IPR004308">
    <property type="entry name" value="GCS"/>
</dbReference>
<evidence type="ECO:0000256" key="9">
    <source>
        <dbReference type="ARBA" id="ARBA00032122"/>
    </source>
</evidence>
<proteinExistence type="inferred from homology"/>
<organism evidence="11 12">
    <name type="scientific">Coemansia spiralis</name>
    <dbReference type="NCBI Taxonomy" id="417178"/>
    <lineage>
        <taxon>Eukaryota</taxon>
        <taxon>Fungi</taxon>
        <taxon>Fungi incertae sedis</taxon>
        <taxon>Zoopagomycota</taxon>
        <taxon>Kickxellomycotina</taxon>
        <taxon>Kickxellomycetes</taxon>
        <taxon>Kickxellales</taxon>
        <taxon>Kickxellaceae</taxon>
        <taxon>Coemansia</taxon>
    </lineage>
</organism>
<dbReference type="InterPro" id="IPR014746">
    <property type="entry name" value="Gln_synth/guanido_kin_cat_dom"/>
</dbReference>
<sequence>MGLLSLGTPLSWDQARELAQEVRDHGIEQFLHIWDNTKDRKRDQLLWGDEIEYILISLDHQGRRARLSQRGHELLSLLQVEETESLERASRTGEKIELEALWRPEFGRYMIEGTPGHPYNSTVNDLVNVEANMKRRREIVSQLMNENEIILSVGSYPALGSGDFFDPPHKANGPFSRSMFLPDEVINPHPRFRTLAGNIRERRGAKVAINMPIFHDLNTPRPFVDPTIPYTRDLFPEDKEAREGAALPDHIYMDAMGFGMGCCCLQITLQAPNVDQARRLYDQLATVGAVMMSLSASSPVFRGYLADVDCRWNVISAAVDDRTREERGLEKLSKDRFVIPKSRYGTIDTFLGSSDGHFKPEYNDLELVYDKDIHQHLANNGIDDLMAKHVSHLFIRDPLVIFKELLEQDDSVSADHFENLQSTNWQNVRFKPPPPNSPIGWRVEFRPLEVQVTDFENAAFSVFTVLLARAILAFGDLNLYIPVTKMDINMERAHSRDAVLREKFFFRRNIYADDSSSEAGDSEAEEGQVAEMSANEIINGSPAFVGLIPIVEMYLDTVALSESVRRKIDSYIAFVRGRADGSLMTAAAWIRNFVRSHADYAFDSVVSAEINYDLVVALDDIAHGRRLAPELSLAMTRPYHAPKTYSWRQILPRMEGIRKQATTQFILAWQSSQTKSVQDFSWHETMGFVIVKRDDAARCMVLSPRVADILGDLGCTADASSVGNHPMLGAGRRNGKNCDDNGSGPDKDAAQTSWRPAHARFALRCEPPHLRIFSAQQLVTEIPECLRARRRLLKSKLNEDEMLLSITQFPLLGSATSTYIDGQGPTSGPLLRSQLLSDDCLHQIPPFALEIDGIIERRGSVPHTAVPVFHDKDTPWPFIDPELSPATLDFGTLRLPEAGSGSGSGGSRDRDSGYAMGAQSKSRSSSNGPANTAAMNGGQPANSFAHGRFMEVLQSDPPPVSSPLLDIPSGRNSILLDSPLFGVGSGGILRVTLCAADLDEARVLYDHLAPISAIMIALTAGTPIVRGYLTDRDSYWDVQCSAVDDRSAQERGFAPLTTAKGKLMKSRFGTIDNYLGPGPNSKDMSFNPEYNDMYYTYDSGANVKMMNAGVDKELSQHVSRLFIRDLHFATAKMLREKDDATGSRSNGQEHFKRFLGCNRQNVCLYPPNTRTRSGWEVEFMSLEVQLTDEENAAYITFIVLLSRVILSYRLNLYLPISMMDQNMARAQSVNAVKEQLFYFRRDLFSGQDGKQSGPGRISRGGNNSNWNESQGDAAGATTPERDAPHNQNLGIGSPDTAEYVELTINEILNGSPTHKVTGLLTIVLSYLPSMGLEYSAEQELRRQLVLIRRRASGKLCTLATWMRNFVQQHPDYRHDSVVSPKVNYDMLCTLNDIEEGRVAAPELLKVTLPTP</sequence>
<reference evidence="11" key="1">
    <citation type="submission" date="2022-07" db="EMBL/GenBank/DDBJ databases">
        <title>Phylogenomic reconstructions and comparative analyses of Kickxellomycotina fungi.</title>
        <authorList>
            <person name="Reynolds N.K."/>
            <person name="Stajich J.E."/>
            <person name="Barry K."/>
            <person name="Grigoriev I.V."/>
            <person name="Crous P."/>
            <person name="Smith M.E."/>
        </authorList>
    </citation>
    <scope>NUCLEOTIDE SEQUENCE</scope>
    <source>
        <strain evidence="11">CBS 109367</strain>
    </source>
</reference>
<keyword evidence="4 11" id="KW-0436">Ligase</keyword>
<dbReference type="PANTHER" id="PTHR11164">
    <property type="entry name" value="GLUTAMATE CYSTEINE LIGASE"/>
    <property type="match status" value="1"/>
</dbReference>
<dbReference type="Proteomes" id="UP001151516">
    <property type="component" value="Unassembled WGS sequence"/>
</dbReference>
<comment type="pathway">
    <text evidence="1">Sulfur metabolism; glutathione biosynthesis; glutathione from L-cysteine and L-glutamate: step 1/2.</text>
</comment>
<dbReference type="Gene3D" id="3.30.590.50">
    <property type="match status" value="4"/>
</dbReference>
<dbReference type="GO" id="GO:0006750">
    <property type="term" value="P:glutathione biosynthetic process"/>
    <property type="evidence" value="ECO:0007669"/>
    <property type="project" value="UniProtKB-KW"/>
</dbReference>
<feature type="region of interest" description="Disordered" evidence="10">
    <location>
        <begin position="1247"/>
        <end position="1292"/>
    </location>
</feature>
<evidence type="ECO:0000313" key="11">
    <source>
        <dbReference type="EMBL" id="KAJ2686026.1"/>
    </source>
</evidence>
<evidence type="ECO:0000256" key="5">
    <source>
        <dbReference type="ARBA" id="ARBA00022684"/>
    </source>
</evidence>
<evidence type="ECO:0000313" key="12">
    <source>
        <dbReference type="Proteomes" id="UP001151516"/>
    </source>
</evidence>
<dbReference type="FunFam" id="3.30.590.50:FF:000002">
    <property type="entry name" value="Glutamate--cysteine ligase catalytic subunit"/>
    <property type="match status" value="1"/>
</dbReference>
<feature type="region of interest" description="Disordered" evidence="10">
    <location>
        <begin position="892"/>
        <end position="940"/>
    </location>
</feature>
<feature type="compositionally biased region" description="Polar residues" evidence="10">
    <location>
        <begin position="1260"/>
        <end position="1270"/>
    </location>
</feature>
<gene>
    <name evidence="11" type="primary">GSH1</name>
    <name evidence="11" type="ORF">IWW39_003900</name>
</gene>
<dbReference type="GO" id="GO:0005524">
    <property type="term" value="F:ATP binding"/>
    <property type="evidence" value="ECO:0007669"/>
    <property type="project" value="UniProtKB-KW"/>
</dbReference>
<accession>A0A9W8L361</accession>
<dbReference type="SUPFAM" id="SSF55931">
    <property type="entry name" value="Glutamine synthetase/guanido kinase"/>
    <property type="match status" value="2"/>
</dbReference>
<dbReference type="Pfam" id="PF03074">
    <property type="entry name" value="GCS"/>
    <property type="match status" value="2"/>
</dbReference>
<feature type="region of interest" description="Disordered" evidence="10">
    <location>
        <begin position="724"/>
        <end position="751"/>
    </location>
</feature>
<comment type="similarity">
    <text evidence="2">Belongs to the glutamate--cysteine ligase type 3 family.</text>
</comment>
<evidence type="ECO:0000256" key="6">
    <source>
        <dbReference type="ARBA" id="ARBA00022741"/>
    </source>
</evidence>
<keyword evidence="5" id="KW-0317">Glutathione biosynthesis</keyword>
<dbReference type="GO" id="GO:0004357">
    <property type="term" value="F:glutamate-cysteine ligase activity"/>
    <property type="evidence" value="ECO:0007669"/>
    <property type="project" value="UniProtKB-EC"/>
</dbReference>
<evidence type="ECO:0000256" key="3">
    <source>
        <dbReference type="ARBA" id="ARBA00012220"/>
    </source>
</evidence>
<keyword evidence="12" id="KW-1185">Reference proteome</keyword>
<evidence type="ECO:0000256" key="1">
    <source>
        <dbReference type="ARBA" id="ARBA00005006"/>
    </source>
</evidence>